<feature type="region of interest" description="Disordered" evidence="1">
    <location>
        <begin position="77"/>
        <end position="114"/>
    </location>
</feature>
<name>A0A9D1FF17_9PROT</name>
<dbReference type="PANTHER" id="PTHR46565:SF20">
    <property type="entry name" value="COLD SHOCK DOMAIN-CONTAINING PROTEIN 4"/>
    <property type="match status" value="1"/>
</dbReference>
<dbReference type="CDD" id="cd04458">
    <property type="entry name" value="CSP_CDS"/>
    <property type="match status" value="1"/>
</dbReference>
<evidence type="ECO:0000313" key="4">
    <source>
        <dbReference type="Proteomes" id="UP000886742"/>
    </source>
</evidence>
<dbReference type="InterPro" id="IPR012340">
    <property type="entry name" value="NA-bd_OB-fold"/>
</dbReference>
<dbReference type="InterPro" id="IPR011129">
    <property type="entry name" value="CSD"/>
</dbReference>
<sequence length="114" mass="13493">MRQGKVKWYNGKKCFGFITPDTPNENGNTDDVFVHSSALKAAGIRFLNENDIVEFEDEVRNDKLSVTTLKLIHRDEESARRFQERRAERRRATEDRKQRAEKSERRSGFAFWKK</sequence>
<feature type="compositionally biased region" description="Basic and acidic residues" evidence="1">
    <location>
        <begin position="77"/>
        <end position="107"/>
    </location>
</feature>
<organism evidence="3 4">
    <name type="scientific">Candidatus Enterousia intestinigallinarum</name>
    <dbReference type="NCBI Taxonomy" id="2840790"/>
    <lineage>
        <taxon>Bacteria</taxon>
        <taxon>Pseudomonadati</taxon>
        <taxon>Pseudomonadota</taxon>
        <taxon>Alphaproteobacteria</taxon>
        <taxon>Candidatus Enterousia</taxon>
    </lineage>
</organism>
<dbReference type="PANTHER" id="PTHR46565">
    <property type="entry name" value="COLD SHOCK DOMAIN PROTEIN 2"/>
    <property type="match status" value="1"/>
</dbReference>
<gene>
    <name evidence="3" type="ORF">IAD02_00450</name>
</gene>
<dbReference type="SMART" id="SM00357">
    <property type="entry name" value="CSP"/>
    <property type="match status" value="1"/>
</dbReference>
<dbReference type="EMBL" id="DVJI01000003">
    <property type="protein sequence ID" value="HIS70447.1"/>
    <property type="molecule type" value="Genomic_DNA"/>
</dbReference>
<dbReference type="Pfam" id="PF00313">
    <property type="entry name" value="CSD"/>
    <property type="match status" value="1"/>
</dbReference>
<accession>A0A9D1FF17</accession>
<dbReference type="GO" id="GO:0005829">
    <property type="term" value="C:cytosol"/>
    <property type="evidence" value="ECO:0007669"/>
    <property type="project" value="UniProtKB-ARBA"/>
</dbReference>
<dbReference type="AlphaFoldDB" id="A0A9D1FF17"/>
<evidence type="ECO:0000259" key="2">
    <source>
        <dbReference type="PROSITE" id="PS51857"/>
    </source>
</evidence>
<proteinExistence type="predicted"/>
<dbReference type="SUPFAM" id="SSF50249">
    <property type="entry name" value="Nucleic acid-binding proteins"/>
    <property type="match status" value="1"/>
</dbReference>
<reference evidence="3" key="1">
    <citation type="submission" date="2020-10" db="EMBL/GenBank/DDBJ databases">
        <authorList>
            <person name="Gilroy R."/>
        </authorList>
    </citation>
    <scope>NUCLEOTIDE SEQUENCE</scope>
    <source>
        <strain evidence="3">ChiGjej3B3-5194</strain>
    </source>
</reference>
<reference evidence="3" key="2">
    <citation type="journal article" date="2021" name="PeerJ">
        <title>Extensive microbial diversity within the chicken gut microbiome revealed by metagenomics and culture.</title>
        <authorList>
            <person name="Gilroy R."/>
            <person name="Ravi A."/>
            <person name="Getino M."/>
            <person name="Pursley I."/>
            <person name="Horton D.L."/>
            <person name="Alikhan N.F."/>
            <person name="Baker D."/>
            <person name="Gharbi K."/>
            <person name="Hall N."/>
            <person name="Watson M."/>
            <person name="Adriaenssens E.M."/>
            <person name="Foster-Nyarko E."/>
            <person name="Jarju S."/>
            <person name="Secka A."/>
            <person name="Antonio M."/>
            <person name="Oren A."/>
            <person name="Chaudhuri R.R."/>
            <person name="La Ragione R."/>
            <person name="Hildebrand F."/>
            <person name="Pallen M.J."/>
        </authorList>
    </citation>
    <scope>NUCLEOTIDE SEQUENCE</scope>
    <source>
        <strain evidence="3">ChiGjej3B3-5194</strain>
    </source>
</reference>
<dbReference type="Gene3D" id="2.40.50.140">
    <property type="entry name" value="Nucleic acid-binding proteins"/>
    <property type="match status" value="1"/>
</dbReference>
<evidence type="ECO:0000313" key="3">
    <source>
        <dbReference type="EMBL" id="HIS70447.1"/>
    </source>
</evidence>
<comment type="caution">
    <text evidence="3">The sequence shown here is derived from an EMBL/GenBank/DDBJ whole genome shotgun (WGS) entry which is preliminary data.</text>
</comment>
<dbReference type="Proteomes" id="UP000886742">
    <property type="component" value="Unassembled WGS sequence"/>
</dbReference>
<dbReference type="PROSITE" id="PS51857">
    <property type="entry name" value="CSD_2"/>
    <property type="match status" value="1"/>
</dbReference>
<protein>
    <submittedName>
        <fullName evidence="3">Cold-shock protein</fullName>
    </submittedName>
</protein>
<dbReference type="GO" id="GO:0003676">
    <property type="term" value="F:nucleic acid binding"/>
    <property type="evidence" value="ECO:0007669"/>
    <property type="project" value="InterPro"/>
</dbReference>
<dbReference type="InterPro" id="IPR002059">
    <property type="entry name" value="CSP_DNA-bd"/>
</dbReference>
<evidence type="ECO:0000256" key="1">
    <source>
        <dbReference type="SAM" id="MobiDB-lite"/>
    </source>
</evidence>
<feature type="domain" description="CSD" evidence="2">
    <location>
        <begin position="1"/>
        <end position="71"/>
    </location>
</feature>